<evidence type="ECO:0000313" key="1">
    <source>
        <dbReference type="EMBL" id="KAK9137390.1"/>
    </source>
</evidence>
<organism evidence="1 2">
    <name type="scientific">Stephania japonica</name>
    <dbReference type="NCBI Taxonomy" id="461633"/>
    <lineage>
        <taxon>Eukaryota</taxon>
        <taxon>Viridiplantae</taxon>
        <taxon>Streptophyta</taxon>
        <taxon>Embryophyta</taxon>
        <taxon>Tracheophyta</taxon>
        <taxon>Spermatophyta</taxon>
        <taxon>Magnoliopsida</taxon>
        <taxon>Ranunculales</taxon>
        <taxon>Menispermaceae</taxon>
        <taxon>Menispermoideae</taxon>
        <taxon>Cissampelideae</taxon>
        <taxon>Stephania</taxon>
    </lineage>
</organism>
<dbReference type="AlphaFoldDB" id="A0AAP0JPG2"/>
<evidence type="ECO:0000313" key="2">
    <source>
        <dbReference type="Proteomes" id="UP001417504"/>
    </source>
</evidence>
<proteinExistence type="predicted"/>
<protein>
    <submittedName>
        <fullName evidence="1">Uncharacterized protein</fullName>
    </submittedName>
</protein>
<dbReference type="EMBL" id="JBBNAE010000003">
    <property type="protein sequence ID" value="KAK9137390.1"/>
    <property type="molecule type" value="Genomic_DNA"/>
</dbReference>
<accession>A0AAP0JPG2</accession>
<keyword evidence="2" id="KW-1185">Reference proteome</keyword>
<dbReference type="Proteomes" id="UP001417504">
    <property type="component" value="Unassembled WGS sequence"/>
</dbReference>
<comment type="caution">
    <text evidence="1">The sequence shown here is derived from an EMBL/GenBank/DDBJ whole genome shotgun (WGS) entry which is preliminary data.</text>
</comment>
<gene>
    <name evidence="1" type="ORF">Sjap_007984</name>
</gene>
<name>A0AAP0JPG2_9MAGN</name>
<reference evidence="1 2" key="1">
    <citation type="submission" date="2024-01" db="EMBL/GenBank/DDBJ databases">
        <title>Genome assemblies of Stephania.</title>
        <authorList>
            <person name="Yang L."/>
        </authorList>
    </citation>
    <scope>NUCLEOTIDE SEQUENCE [LARGE SCALE GENOMIC DNA]</scope>
    <source>
        <strain evidence="1">QJT</strain>
        <tissue evidence="1">Leaf</tissue>
    </source>
</reference>
<sequence>MNIYQVYHIKCLCQVVVGDVCWKMHRSTPAAMASSFTLHLQARTFSVDKHR</sequence>